<name>A0ACD3BFD1_9AGAR</name>
<organism evidence="1 2">
    <name type="scientific">Pluteus cervinus</name>
    <dbReference type="NCBI Taxonomy" id="181527"/>
    <lineage>
        <taxon>Eukaryota</taxon>
        <taxon>Fungi</taxon>
        <taxon>Dikarya</taxon>
        <taxon>Basidiomycota</taxon>
        <taxon>Agaricomycotina</taxon>
        <taxon>Agaricomycetes</taxon>
        <taxon>Agaricomycetidae</taxon>
        <taxon>Agaricales</taxon>
        <taxon>Pluteineae</taxon>
        <taxon>Pluteaceae</taxon>
        <taxon>Pluteus</taxon>
    </lineage>
</organism>
<reference evidence="1 2" key="1">
    <citation type="journal article" date="2019" name="Nat. Ecol. Evol.">
        <title>Megaphylogeny resolves global patterns of mushroom evolution.</title>
        <authorList>
            <person name="Varga T."/>
            <person name="Krizsan K."/>
            <person name="Foldi C."/>
            <person name="Dima B."/>
            <person name="Sanchez-Garcia M."/>
            <person name="Sanchez-Ramirez S."/>
            <person name="Szollosi G.J."/>
            <person name="Szarkandi J.G."/>
            <person name="Papp V."/>
            <person name="Albert L."/>
            <person name="Andreopoulos W."/>
            <person name="Angelini C."/>
            <person name="Antonin V."/>
            <person name="Barry K.W."/>
            <person name="Bougher N.L."/>
            <person name="Buchanan P."/>
            <person name="Buyck B."/>
            <person name="Bense V."/>
            <person name="Catcheside P."/>
            <person name="Chovatia M."/>
            <person name="Cooper J."/>
            <person name="Damon W."/>
            <person name="Desjardin D."/>
            <person name="Finy P."/>
            <person name="Geml J."/>
            <person name="Haridas S."/>
            <person name="Hughes K."/>
            <person name="Justo A."/>
            <person name="Karasinski D."/>
            <person name="Kautmanova I."/>
            <person name="Kiss B."/>
            <person name="Kocsube S."/>
            <person name="Kotiranta H."/>
            <person name="LaButti K.M."/>
            <person name="Lechner B.E."/>
            <person name="Liimatainen K."/>
            <person name="Lipzen A."/>
            <person name="Lukacs Z."/>
            <person name="Mihaltcheva S."/>
            <person name="Morgado L.N."/>
            <person name="Niskanen T."/>
            <person name="Noordeloos M.E."/>
            <person name="Ohm R.A."/>
            <person name="Ortiz-Santana B."/>
            <person name="Ovrebo C."/>
            <person name="Racz N."/>
            <person name="Riley R."/>
            <person name="Savchenko A."/>
            <person name="Shiryaev A."/>
            <person name="Soop K."/>
            <person name="Spirin V."/>
            <person name="Szebenyi C."/>
            <person name="Tomsovsky M."/>
            <person name="Tulloss R.E."/>
            <person name="Uehling J."/>
            <person name="Grigoriev I.V."/>
            <person name="Vagvolgyi C."/>
            <person name="Papp T."/>
            <person name="Martin F.M."/>
            <person name="Miettinen O."/>
            <person name="Hibbett D.S."/>
            <person name="Nagy L.G."/>
        </authorList>
    </citation>
    <scope>NUCLEOTIDE SEQUENCE [LARGE SCALE GENOMIC DNA]</scope>
    <source>
        <strain evidence="1 2">NL-1719</strain>
    </source>
</reference>
<evidence type="ECO:0000313" key="1">
    <source>
        <dbReference type="EMBL" id="TFK76743.1"/>
    </source>
</evidence>
<evidence type="ECO:0000313" key="2">
    <source>
        <dbReference type="Proteomes" id="UP000308600"/>
    </source>
</evidence>
<proteinExistence type="predicted"/>
<sequence>MHLGPSGLLYGQSSDLVAGGQVVLSQTWGLGRAASPAILLDTLMIPTYALALSMLLLVISLVKASRAYKALRSKLFNFTPSLDEEDSNDRSTQPIGFVDEMRHHITQHGGLNIFIGRLIQLFGSVALLCLSVASAILSERNASHGLFDIFKKRDKKHQKGSHPSFSDEEWLELAMCLFYLYTTLLAIVSVAGTAKRGRKASWHFAILFLVTFGVYSYRDLFPFATYTLEPLDAHEGWLLWAKVSLLFLVGVVVPLGIPRPYVPVDAKNASIGPAPEQTASLFSLVTYSFLDPLVWFAYSVPKLDKDELPPLADYDYASVLKSRSFPHLDTFFGASKRHIFFGIMRVFVQEYIGMGLMVTLQVFAGFAPPLAINRVLRYLETGGENAFVKPWFWISLLFIGPTVNSFAFQWYIYLATRTLVRTECIITQLVFEHALRIRMKASTASSGSSASGTTTPKDRAQTPELTPPVGQHDIEDTLTDSQLGEGTHSREETLREGSPSQSSQTGKGKAPQGKGSAPSEASQSTQVPGLSKLDEGDENLVGKINNLVTTDLGNIVDSRDFLLAVVYVPIQISLCVAFLYAILGWSAFVGLATMIALFPIPGYVAKLVQTVQTTRLKKSDARVQSITEVMNVIRMIKLFGWERKMNDKVAEKREEELIWIWKRLLLDLANATANFLIPVITMMATYSTYSMSVFDMLRDQLHFVVFVITQSITGKVSLDRINDFLHNTELLDSFSNETPEIINEEEAENNADKIGFKNATFAWSSESTDGTLTPSKRNFLFRIEDEVLFKQGCVNLIVGPTGSGKTSLLMALLGEMHYIPSTPDSWYNLPRTGGVAYAAQESWVQNETIRDNIIFGSPYDEVRYKKVIHQCALEKDLELFNAGDQTEVGEKGLTLSGGQKARVTLARAVYSQAKILLLDDVLAALDVHTSKWIIDKCFSGDLIKGRTVLLVTHNVALALPIADHIISLSIDGRIVGAGPVSEELAKDHALVEEVKGEQAALDKHDSEVDPPAPGAESKADGKLIVAEEVEEGHLSWKALKLHLTALGGNHPLLFFSVFVLGLALAEILNTVETWYLGYWASQYEGRNPEDVDVFHYLGFYSVLLGVSCAVYSLAFVIYVFGALRASRELHRRLVEAVLGTTLRWLDTTPVSRVITRCTQDIRTVDGPIAIGLWWLSEMTMSMLAKFVAVLVFTPVFLVPGIVVAAIGGWVGQIYIAAQLAVKREMSNAKAPVLGHFGAAISGLTSIRAYGAQSRFVEESLTRINRYTRAGRTFYNLNRWICIRIDIVGSLFSSALAVYLVYFQKHNASNTGFTLNMAVGFSSMILWWVRVFNDFEVQGNSLERIQGYISIEQEPKPTNGGEPPAYWPASGDIQAEKLSARYSSDGPKVLHDLTFKINSGERIGVVGRTGSGKSSLTLSLLRCIFTEGEVYYDGIKTSTLNLDALRSKITIIPQVPELLSGTLRYNLDPFDQYDDATLNDALRAAGLFNLQSEMDENRITLDSAISSGGGNLSVGQRQILALARAIVRGSKLLILDEATSAIDYKTDSVIQSSLRNELKGDVTLITIAHRLQTIMDADRIMVLDAGCIAEFDSPKNLLQKENGRLRALVDESGDRAALCTMAGL</sequence>
<dbReference type="Proteomes" id="UP000308600">
    <property type="component" value="Unassembled WGS sequence"/>
</dbReference>
<accession>A0ACD3BFD1</accession>
<protein>
    <submittedName>
        <fullName evidence="1">P-loop containing nucleoside triphosphate hydrolase protein</fullName>
    </submittedName>
</protein>
<keyword evidence="1" id="KW-0378">Hydrolase</keyword>
<keyword evidence="2" id="KW-1185">Reference proteome</keyword>
<gene>
    <name evidence="1" type="ORF">BDN72DRAFT_890558</name>
</gene>
<dbReference type="EMBL" id="ML208259">
    <property type="protein sequence ID" value="TFK76743.1"/>
    <property type="molecule type" value="Genomic_DNA"/>
</dbReference>